<reference evidence="3 5" key="2">
    <citation type="journal article" date="2018" name="Plant J.">
        <title>The Physcomitrella patens chromosome-scale assembly reveals moss genome structure and evolution.</title>
        <authorList>
            <person name="Lang D."/>
            <person name="Ullrich K.K."/>
            <person name="Murat F."/>
            <person name="Fuchs J."/>
            <person name="Jenkins J."/>
            <person name="Haas F.B."/>
            <person name="Piednoel M."/>
            <person name="Gundlach H."/>
            <person name="Van Bel M."/>
            <person name="Meyberg R."/>
            <person name="Vives C."/>
            <person name="Morata J."/>
            <person name="Symeonidi A."/>
            <person name="Hiss M."/>
            <person name="Muchero W."/>
            <person name="Kamisugi Y."/>
            <person name="Saleh O."/>
            <person name="Blanc G."/>
            <person name="Decker E.L."/>
            <person name="van Gessel N."/>
            <person name="Grimwood J."/>
            <person name="Hayes R.D."/>
            <person name="Graham S.W."/>
            <person name="Gunter L.E."/>
            <person name="McDaniel S.F."/>
            <person name="Hoernstein S.N.W."/>
            <person name="Larsson A."/>
            <person name="Li F.W."/>
            <person name="Perroud P.F."/>
            <person name="Phillips J."/>
            <person name="Ranjan P."/>
            <person name="Rokshar D.S."/>
            <person name="Rothfels C.J."/>
            <person name="Schneider L."/>
            <person name="Shu S."/>
            <person name="Stevenson D.W."/>
            <person name="Thummler F."/>
            <person name="Tillich M."/>
            <person name="Villarreal Aguilar J.C."/>
            <person name="Widiez T."/>
            <person name="Wong G.K."/>
            <person name="Wymore A."/>
            <person name="Zhang Y."/>
            <person name="Zimmer A.D."/>
            <person name="Quatrano R.S."/>
            <person name="Mayer K.F.X."/>
            <person name="Goodstein D."/>
            <person name="Casacuberta J.M."/>
            <person name="Vandepoele K."/>
            <person name="Reski R."/>
            <person name="Cuming A.C."/>
            <person name="Tuskan G.A."/>
            <person name="Maumus F."/>
            <person name="Salse J."/>
            <person name="Schmutz J."/>
            <person name="Rensing S.A."/>
        </authorList>
    </citation>
    <scope>NUCLEOTIDE SEQUENCE [LARGE SCALE GENOMIC DNA]</scope>
    <source>
        <strain evidence="4 5">cv. Gransden 2004</strain>
    </source>
</reference>
<feature type="chain" id="PRO_5044576422" evidence="2">
    <location>
        <begin position="31"/>
        <end position="123"/>
    </location>
</feature>
<sequence length="123" mass="13483">MMQQARKRGVHASDLLQVTSLLMIVALLLAQDAANAVPKLPLGLLLDQISAEELNTLTNPRGHKSHDLEALGYYATPTLYEMRSRADEDSLQDADAMYQPHPADELLRSQDADGSQSHILGGY</sequence>
<feature type="region of interest" description="Disordered" evidence="1">
    <location>
        <begin position="84"/>
        <end position="123"/>
    </location>
</feature>
<accession>A0A2K1KD05</accession>
<gene>
    <name evidence="4" type="primary">LOC112285209</name>
    <name evidence="3" type="ORF">PHYPA_010858</name>
</gene>
<feature type="compositionally biased region" description="Polar residues" evidence="1">
    <location>
        <begin position="112"/>
        <end position="123"/>
    </location>
</feature>
<keyword evidence="5" id="KW-1185">Reference proteome</keyword>
<name>A0A2K1KD05_PHYPA</name>
<reference evidence="3 5" key="1">
    <citation type="journal article" date="2008" name="Science">
        <title>The Physcomitrella genome reveals evolutionary insights into the conquest of land by plants.</title>
        <authorList>
            <person name="Rensing S."/>
            <person name="Lang D."/>
            <person name="Zimmer A."/>
            <person name="Terry A."/>
            <person name="Salamov A."/>
            <person name="Shapiro H."/>
            <person name="Nishiyama T."/>
            <person name="Perroud P.-F."/>
            <person name="Lindquist E."/>
            <person name="Kamisugi Y."/>
            <person name="Tanahashi T."/>
            <person name="Sakakibara K."/>
            <person name="Fujita T."/>
            <person name="Oishi K."/>
            <person name="Shin-I T."/>
            <person name="Kuroki Y."/>
            <person name="Toyoda A."/>
            <person name="Suzuki Y."/>
            <person name="Hashimoto A."/>
            <person name="Yamaguchi K."/>
            <person name="Sugano A."/>
            <person name="Kohara Y."/>
            <person name="Fujiyama A."/>
            <person name="Anterola A."/>
            <person name="Aoki S."/>
            <person name="Ashton N."/>
            <person name="Barbazuk W.B."/>
            <person name="Barker E."/>
            <person name="Bennetzen J."/>
            <person name="Bezanilla M."/>
            <person name="Blankenship R."/>
            <person name="Cho S.H."/>
            <person name="Dutcher S."/>
            <person name="Estelle M."/>
            <person name="Fawcett J.A."/>
            <person name="Gundlach H."/>
            <person name="Hanada K."/>
            <person name="Heyl A."/>
            <person name="Hicks K.A."/>
            <person name="Hugh J."/>
            <person name="Lohr M."/>
            <person name="Mayer K."/>
            <person name="Melkozernov A."/>
            <person name="Murata T."/>
            <person name="Nelson D."/>
            <person name="Pils B."/>
            <person name="Prigge M."/>
            <person name="Reiss B."/>
            <person name="Renner T."/>
            <person name="Rombauts S."/>
            <person name="Rushton P."/>
            <person name="Sanderfoot A."/>
            <person name="Schween G."/>
            <person name="Shiu S.-H."/>
            <person name="Stueber K."/>
            <person name="Theodoulou F.L."/>
            <person name="Tu H."/>
            <person name="Van de Peer Y."/>
            <person name="Verrier P.J."/>
            <person name="Waters E."/>
            <person name="Wood A."/>
            <person name="Yang L."/>
            <person name="Cove D."/>
            <person name="Cuming A."/>
            <person name="Hasebe M."/>
            <person name="Lucas S."/>
            <person name="Mishler D.B."/>
            <person name="Reski R."/>
            <person name="Grigoriev I."/>
            <person name="Quatrano R.S."/>
            <person name="Boore J.L."/>
        </authorList>
    </citation>
    <scope>NUCLEOTIDE SEQUENCE [LARGE SCALE GENOMIC DNA]</scope>
    <source>
        <strain evidence="4 5">cv. Gransden 2004</strain>
    </source>
</reference>
<protein>
    <submittedName>
        <fullName evidence="3 4">Uncharacterized protein</fullName>
    </submittedName>
</protein>
<dbReference type="GeneID" id="112285209"/>
<dbReference type="Gramene" id="Pp3c7_25460V3.1">
    <property type="protein sequence ID" value="Pp3c7_25460V3.1"/>
    <property type="gene ID" value="Pp3c7_25460"/>
</dbReference>
<reference evidence="4" key="3">
    <citation type="submission" date="2020-12" db="UniProtKB">
        <authorList>
            <consortium name="EnsemblPlants"/>
        </authorList>
    </citation>
    <scope>IDENTIFICATION</scope>
</reference>
<dbReference type="EnsemblPlants" id="Pp3c7_25460V3.1">
    <property type="protein sequence ID" value="Pp3c7_25460V3.1"/>
    <property type="gene ID" value="Pp3c7_25460"/>
</dbReference>
<evidence type="ECO:0000313" key="4">
    <source>
        <dbReference type="EnsemblPlants" id="Pp3c7_25460V3.1"/>
    </source>
</evidence>
<organism evidence="3">
    <name type="scientific">Physcomitrium patens</name>
    <name type="common">Spreading-leaved earth moss</name>
    <name type="synonym">Physcomitrella patens</name>
    <dbReference type="NCBI Taxonomy" id="3218"/>
    <lineage>
        <taxon>Eukaryota</taxon>
        <taxon>Viridiplantae</taxon>
        <taxon>Streptophyta</taxon>
        <taxon>Embryophyta</taxon>
        <taxon>Bryophyta</taxon>
        <taxon>Bryophytina</taxon>
        <taxon>Bryopsida</taxon>
        <taxon>Funariidae</taxon>
        <taxon>Funariales</taxon>
        <taxon>Funariaceae</taxon>
        <taxon>Physcomitrium</taxon>
    </lineage>
</organism>
<feature type="signal peptide" evidence="2">
    <location>
        <begin position="1"/>
        <end position="30"/>
    </location>
</feature>
<dbReference type="AlphaFoldDB" id="A0A2K1KD05"/>
<dbReference type="RefSeq" id="XP_024381639.1">
    <property type="nucleotide sequence ID" value="XM_024525871.2"/>
</dbReference>
<evidence type="ECO:0000256" key="1">
    <source>
        <dbReference type="SAM" id="MobiDB-lite"/>
    </source>
</evidence>
<evidence type="ECO:0000256" key="2">
    <source>
        <dbReference type="SAM" id="SignalP"/>
    </source>
</evidence>
<evidence type="ECO:0000313" key="5">
    <source>
        <dbReference type="Proteomes" id="UP000006727"/>
    </source>
</evidence>
<keyword evidence="2" id="KW-0732">Signal</keyword>
<feature type="compositionally biased region" description="Basic and acidic residues" evidence="1">
    <location>
        <begin position="102"/>
        <end position="111"/>
    </location>
</feature>
<evidence type="ECO:0000313" key="3">
    <source>
        <dbReference type="EMBL" id="PNR51670.1"/>
    </source>
</evidence>
<proteinExistence type="predicted"/>
<dbReference type="EMBL" id="ABEU02000007">
    <property type="protein sequence ID" value="PNR51670.1"/>
    <property type="molecule type" value="Genomic_DNA"/>
</dbReference>
<dbReference type="PaxDb" id="3218-PP1S97_97V6.1"/>
<dbReference type="Proteomes" id="UP000006727">
    <property type="component" value="Chromosome 7"/>
</dbReference>